<evidence type="ECO:0000313" key="7">
    <source>
        <dbReference type="Proteomes" id="UP000240594"/>
    </source>
</evidence>
<accession>A0A140D6R1</accession>
<dbReference type="EMBL" id="KT582302">
    <property type="protein sequence ID" value="AMK07577.1"/>
    <property type="molecule type" value="Genomic_DNA"/>
</dbReference>
<dbReference type="Proteomes" id="UP000240594">
    <property type="component" value="Genome"/>
</dbReference>
<evidence type="ECO:0000256" key="4">
    <source>
        <dbReference type="ARBA" id="ARBA00025955"/>
    </source>
</evidence>
<comment type="subunit">
    <text evidence="4 5">Homooligomer. Interacts with the replication-associated protein (REP). Interacts with host proliferating cell nuclear antigen (PCNA). Interacts with host retinoblastoma-related protein 1 (RBR1), and may thereby deregulate the host cell cycle. Oligomerization and interaction with PCNA are necessary for optimal replication enhancement.</text>
</comment>
<dbReference type="OrthoDB" id="13855at10239"/>
<dbReference type="RefSeq" id="YP_009508370.1">
    <property type="nucleotide sequence ID" value="NC_038978.1"/>
</dbReference>
<keyword evidence="7" id="KW-1185">Reference proteome</keyword>
<dbReference type="KEGG" id="vg:37619810"/>
<proteinExistence type="inferred from homology"/>
<dbReference type="Pfam" id="PF01407">
    <property type="entry name" value="Gemini_AL3"/>
    <property type="match status" value="1"/>
</dbReference>
<dbReference type="GO" id="GO:0016032">
    <property type="term" value="P:viral process"/>
    <property type="evidence" value="ECO:0007669"/>
    <property type="project" value="InterPro"/>
</dbReference>
<comment type="similarity">
    <text evidence="1 5">Belongs to the geminiviridae replication enhancer protein family.</text>
</comment>
<evidence type="ECO:0000256" key="1">
    <source>
        <dbReference type="ARBA" id="ARBA00009424"/>
    </source>
</evidence>
<evidence type="ECO:0000256" key="2">
    <source>
        <dbReference type="ARBA" id="ARBA00022581"/>
    </source>
</evidence>
<evidence type="ECO:0000256" key="5">
    <source>
        <dbReference type="RuleBase" id="RU363029"/>
    </source>
</evidence>
<dbReference type="PRINTS" id="PR00231">
    <property type="entry name" value="GEMCOATAL3"/>
</dbReference>
<dbReference type="GeneID" id="37619810"/>
<keyword evidence="2 5" id="KW-0945">Host-virus interaction</keyword>
<reference evidence="6 7" key="1">
    <citation type="submission" date="2015-08" db="EMBL/GenBank/DDBJ databases">
        <title>Molecular characterization of a novel bipartite begomovirus isolated from Lycianthes biflora in China.</title>
        <authorList>
            <person name="Tang Y.F."/>
            <person name="He Z.F."/>
        </authorList>
    </citation>
    <scope>NUCLEOTIDE SEQUENCE [LARGE SCALE GENOMIC DNA]</scope>
    <source>
        <strain evidence="6">GD</strain>
    </source>
</reference>
<sequence>MAVDFRTGEYITATQAQNGAYIWTVPNPLYFKVLKHTSRPFNSDHDYLEIQIQFNHNLRRALGIHKCFLIFRIWTRLRPQTWRFLRVFKYNVIRFLNNLGVVSINNVIRSVNHVLWNVFDNTTYARMLYAIKFNIY</sequence>
<organism evidence="6 7">
    <name type="scientific">Lycianthes yellow mosaic virus</name>
    <dbReference type="NCBI Taxonomy" id="1779714"/>
    <lineage>
        <taxon>Viruses</taxon>
        <taxon>Monodnaviria</taxon>
        <taxon>Shotokuvirae</taxon>
        <taxon>Cressdnaviricota</taxon>
        <taxon>Repensiviricetes</taxon>
        <taxon>Geplafuvirales</taxon>
        <taxon>Geminiviridae</taxon>
        <taxon>Begomovirus</taxon>
        <taxon>Begomovirus lycianthesis</taxon>
    </lineage>
</organism>
<name>A0A140D6R1_9GEMI</name>
<dbReference type="InterPro" id="IPR000657">
    <property type="entry name" value="Gemini_AL3"/>
</dbReference>
<protein>
    <recommendedName>
        <fullName evidence="5">Replication enhancer</fullName>
        <shortName evidence="5">REn</shortName>
    </recommendedName>
</protein>
<evidence type="ECO:0000313" key="6">
    <source>
        <dbReference type="EMBL" id="AMK07577.1"/>
    </source>
</evidence>
<comment type="function">
    <text evidence="3">Increases viral DNA accumulation. Enhances infectivity and symptom expression.</text>
</comment>
<gene>
    <name evidence="6" type="primary">AC3</name>
</gene>
<evidence type="ECO:0000256" key="3">
    <source>
        <dbReference type="ARBA" id="ARBA00025603"/>
    </source>
</evidence>